<name>A0A8S2W3H6_9BILA</name>
<accession>A0A8S2W3H6</accession>
<evidence type="ECO:0000313" key="2">
    <source>
        <dbReference type="EMBL" id="CAF4421997.1"/>
    </source>
</evidence>
<organism evidence="2 3">
    <name type="scientific">Didymodactylos carnosus</name>
    <dbReference type="NCBI Taxonomy" id="1234261"/>
    <lineage>
        <taxon>Eukaryota</taxon>
        <taxon>Metazoa</taxon>
        <taxon>Spiralia</taxon>
        <taxon>Gnathifera</taxon>
        <taxon>Rotifera</taxon>
        <taxon>Eurotatoria</taxon>
        <taxon>Bdelloidea</taxon>
        <taxon>Philodinida</taxon>
        <taxon>Philodinidae</taxon>
        <taxon>Didymodactylos</taxon>
    </lineage>
</organism>
<comment type="caution">
    <text evidence="2">The sequence shown here is derived from an EMBL/GenBank/DDBJ whole genome shotgun (WGS) entry which is preliminary data.</text>
</comment>
<dbReference type="EMBL" id="CAJNOK010052681">
    <property type="protein sequence ID" value="CAF1609038.1"/>
    <property type="molecule type" value="Genomic_DNA"/>
</dbReference>
<evidence type="ECO:0000313" key="3">
    <source>
        <dbReference type="Proteomes" id="UP000682733"/>
    </source>
</evidence>
<reference evidence="2" key="1">
    <citation type="submission" date="2021-02" db="EMBL/GenBank/DDBJ databases">
        <authorList>
            <person name="Nowell W R."/>
        </authorList>
    </citation>
    <scope>NUCLEOTIDE SEQUENCE</scope>
</reference>
<dbReference type="Proteomes" id="UP000677228">
    <property type="component" value="Unassembled WGS sequence"/>
</dbReference>
<gene>
    <name evidence="1" type="ORF">OVA965_LOCUS42556</name>
    <name evidence="2" type="ORF">TMI583_LOCUS44498</name>
</gene>
<dbReference type="Proteomes" id="UP000682733">
    <property type="component" value="Unassembled WGS sequence"/>
</dbReference>
<proteinExistence type="predicted"/>
<protein>
    <submittedName>
        <fullName evidence="2">Uncharacterized protein</fullName>
    </submittedName>
</protein>
<evidence type="ECO:0000313" key="1">
    <source>
        <dbReference type="EMBL" id="CAF1609038.1"/>
    </source>
</evidence>
<dbReference type="AlphaFoldDB" id="A0A8S2W3H6"/>
<sequence length="113" mass="12735">MIKYVFRSYNAKIHLFILKKGLNPNASNITWLMSIIKASNQTTIISPSPTFMAIDDQNYFVVLGYRGNVVQMNRTTMSVIRSTNLAASTGAFTYSNGYYLKDRSDCLMKSDNA</sequence>
<dbReference type="EMBL" id="CAJOBA010076834">
    <property type="protein sequence ID" value="CAF4421997.1"/>
    <property type="molecule type" value="Genomic_DNA"/>
</dbReference>